<proteinExistence type="predicted"/>
<dbReference type="HOGENOM" id="CLU_2558991_0_0_1"/>
<sequence>MCLNLDTDNCQQRAEDQSNIPAQVMTLAPKGLYHILTGFTRACNSVAHRQKPKIRTPQGCELPEIDIRLFVLRTFSGRSSLFVSS</sequence>
<organism evidence="1 2">
    <name type="scientific">Penicillium italicum</name>
    <name type="common">Blue mold</name>
    <dbReference type="NCBI Taxonomy" id="40296"/>
    <lineage>
        <taxon>Eukaryota</taxon>
        <taxon>Fungi</taxon>
        <taxon>Dikarya</taxon>
        <taxon>Ascomycota</taxon>
        <taxon>Pezizomycotina</taxon>
        <taxon>Eurotiomycetes</taxon>
        <taxon>Eurotiomycetidae</taxon>
        <taxon>Eurotiales</taxon>
        <taxon>Aspergillaceae</taxon>
        <taxon>Penicillium</taxon>
    </lineage>
</organism>
<name>A0A0A2L348_PENIT</name>
<gene>
    <name evidence="1" type="ORF">PITC_019720</name>
</gene>
<reference evidence="1 2" key="1">
    <citation type="journal article" date="2015" name="Mol. Plant Microbe Interact.">
        <title>Genome, transcriptome, and functional analyses of Penicillium expansum provide new insights into secondary metabolism and pathogenicity.</title>
        <authorList>
            <person name="Ballester A.R."/>
            <person name="Marcet-Houben M."/>
            <person name="Levin E."/>
            <person name="Sela N."/>
            <person name="Selma-Lazaro C."/>
            <person name="Carmona L."/>
            <person name="Wisniewski M."/>
            <person name="Droby S."/>
            <person name="Gonzalez-Candelas L."/>
            <person name="Gabaldon T."/>
        </authorList>
    </citation>
    <scope>NUCLEOTIDE SEQUENCE [LARGE SCALE GENOMIC DNA]</scope>
    <source>
        <strain evidence="1 2">PHI-1</strain>
    </source>
</reference>
<keyword evidence="2" id="KW-1185">Reference proteome</keyword>
<dbReference type="Proteomes" id="UP000030104">
    <property type="component" value="Unassembled WGS sequence"/>
</dbReference>
<dbReference type="AlphaFoldDB" id="A0A0A2L348"/>
<comment type="caution">
    <text evidence="1">The sequence shown here is derived from an EMBL/GenBank/DDBJ whole genome shotgun (WGS) entry which is preliminary data.</text>
</comment>
<dbReference type="OrthoDB" id="10338296at2759"/>
<evidence type="ECO:0000313" key="2">
    <source>
        <dbReference type="Proteomes" id="UP000030104"/>
    </source>
</evidence>
<evidence type="ECO:0000313" key="1">
    <source>
        <dbReference type="EMBL" id="KGO74439.1"/>
    </source>
</evidence>
<accession>A0A0A2L348</accession>
<protein>
    <submittedName>
        <fullName evidence="1">Uncharacterized protein</fullName>
    </submittedName>
</protein>
<dbReference type="EMBL" id="JQGA01000619">
    <property type="protein sequence ID" value="KGO74439.1"/>
    <property type="molecule type" value="Genomic_DNA"/>
</dbReference>